<keyword evidence="9 11" id="KW-1015">Disulfide bond</keyword>
<evidence type="ECO:0000256" key="9">
    <source>
        <dbReference type="ARBA" id="ARBA00023157"/>
    </source>
</evidence>
<evidence type="ECO:0000313" key="14">
    <source>
        <dbReference type="Proteomes" id="UP000597762"/>
    </source>
</evidence>
<name>A0A812B9H3_ACAPH</name>
<evidence type="ECO:0000256" key="4">
    <source>
        <dbReference type="ARBA" id="ARBA00022734"/>
    </source>
</evidence>
<evidence type="ECO:0000256" key="5">
    <source>
        <dbReference type="ARBA" id="ARBA00022968"/>
    </source>
</evidence>
<dbReference type="GO" id="GO:0006493">
    <property type="term" value="P:protein O-linked glycosylation"/>
    <property type="evidence" value="ECO:0007669"/>
    <property type="project" value="TreeGrafter"/>
</dbReference>
<dbReference type="FunFam" id="3.90.550.10:FF:000029">
    <property type="entry name" value="Polypeptide N-acetylgalactosaminyltransferase"/>
    <property type="match status" value="1"/>
</dbReference>
<dbReference type="SUPFAM" id="SSF53448">
    <property type="entry name" value="Nucleotide-diphospho-sugar transferases"/>
    <property type="match status" value="1"/>
</dbReference>
<dbReference type="GO" id="GO:0004653">
    <property type="term" value="F:polypeptide N-acetylgalactosaminyltransferase activity"/>
    <property type="evidence" value="ECO:0007669"/>
    <property type="project" value="TreeGrafter"/>
</dbReference>
<dbReference type="Pfam" id="PF00535">
    <property type="entry name" value="Glycos_transf_2"/>
    <property type="match status" value="1"/>
</dbReference>
<dbReference type="CDD" id="cd02510">
    <property type="entry name" value="pp-GalNAc-T"/>
    <property type="match status" value="1"/>
</dbReference>
<keyword evidence="10" id="KW-0325">Glycoprotein</keyword>
<dbReference type="InterPro" id="IPR000772">
    <property type="entry name" value="Ricin_B_lectin"/>
</dbReference>
<dbReference type="SUPFAM" id="SSF50370">
    <property type="entry name" value="Ricin B-like lectins"/>
    <property type="match status" value="1"/>
</dbReference>
<dbReference type="GO" id="GO:0030246">
    <property type="term" value="F:carbohydrate binding"/>
    <property type="evidence" value="ECO:0007669"/>
    <property type="project" value="UniProtKB-KW"/>
</dbReference>
<dbReference type="PANTHER" id="PTHR11675">
    <property type="entry name" value="N-ACETYLGALACTOSAMINYLTRANSFERASE"/>
    <property type="match status" value="1"/>
</dbReference>
<keyword evidence="14" id="KW-1185">Reference proteome</keyword>
<dbReference type="GO" id="GO:0000139">
    <property type="term" value="C:Golgi membrane"/>
    <property type="evidence" value="ECO:0007669"/>
    <property type="project" value="UniProtKB-SubCell"/>
</dbReference>
<dbReference type="EC" id="2.4.1.-" evidence="11"/>
<dbReference type="Gene3D" id="3.90.550.10">
    <property type="entry name" value="Spore Coat Polysaccharide Biosynthesis Protein SpsA, Chain A"/>
    <property type="match status" value="1"/>
</dbReference>
<dbReference type="InterPro" id="IPR029044">
    <property type="entry name" value="Nucleotide-diphossugar_trans"/>
</dbReference>
<evidence type="ECO:0000256" key="6">
    <source>
        <dbReference type="ARBA" id="ARBA00022989"/>
    </source>
</evidence>
<keyword evidence="8 11" id="KW-0472">Membrane</keyword>
<evidence type="ECO:0000256" key="1">
    <source>
        <dbReference type="ARBA" id="ARBA00004323"/>
    </source>
</evidence>
<dbReference type="Gene3D" id="2.80.10.50">
    <property type="match status" value="1"/>
</dbReference>
<dbReference type="UniPathway" id="UPA00378"/>
<keyword evidence="11" id="KW-0464">Manganese</keyword>
<comment type="subcellular location">
    <subcellularLocation>
        <location evidence="1 11">Golgi apparatus membrane</location>
        <topology evidence="1 11">Single-pass type II membrane protein</topology>
    </subcellularLocation>
</comment>
<dbReference type="SMART" id="SM00458">
    <property type="entry name" value="RICIN"/>
    <property type="match status" value="1"/>
</dbReference>
<evidence type="ECO:0000256" key="11">
    <source>
        <dbReference type="RuleBase" id="RU361242"/>
    </source>
</evidence>
<dbReference type="OrthoDB" id="6159198at2759"/>
<dbReference type="PANTHER" id="PTHR11675:SF134">
    <property type="entry name" value="N-ACETYLGALACTOSAMINYLTRANSFERASE 4-RELATED"/>
    <property type="match status" value="1"/>
</dbReference>
<gene>
    <name evidence="13" type="ORF">SPHA_12770</name>
</gene>
<evidence type="ECO:0000256" key="8">
    <source>
        <dbReference type="ARBA" id="ARBA00023136"/>
    </source>
</evidence>
<evidence type="ECO:0000256" key="10">
    <source>
        <dbReference type="ARBA" id="ARBA00023180"/>
    </source>
</evidence>
<comment type="similarity">
    <text evidence="2 11">Belongs to the glycosyltransferase 2 family. GalNAc-T subfamily.</text>
</comment>
<evidence type="ECO:0000256" key="2">
    <source>
        <dbReference type="ARBA" id="ARBA00005680"/>
    </source>
</evidence>
<dbReference type="AlphaFoldDB" id="A0A812B9H3"/>
<dbReference type="CDD" id="cd23439">
    <property type="entry name" value="beta-trefoil_Ricin_GALNT10-like"/>
    <property type="match status" value="1"/>
</dbReference>
<evidence type="ECO:0000256" key="7">
    <source>
        <dbReference type="ARBA" id="ARBA00023034"/>
    </source>
</evidence>
<dbReference type="Pfam" id="PF00652">
    <property type="entry name" value="Ricin_B_lectin"/>
    <property type="match status" value="1"/>
</dbReference>
<keyword evidence="5" id="KW-0735">Signal-anchor</keyword>
<keyword evidence="6 11" id="KW-1133">Transmembrane helix</keyword>
<evidence type="ECO:0000259" key="12">
    <source>
        <dbReference type="SMART" id="SM00458"/>
    </source>
</evidence>
<keyword evidence="11 13" id="KW-0328">Glycosyltransferase</keyword>
<proteinExistence type="inferred from homology"/>
<comment type="caution">
    <text evidence="13">The sequence shown here is derived from an EMBL/GenBank/DDBJ whole genome shotgun (WGS) entry which is preliminary data.</text>
</comment>
<dbReference type="InterPro" id="IPR045885">
    <property type="entry name" value="GalNAc-T"/>
</dbReference>
<comment type="cofactor">
    <cofactor evidence="11">
        <name>Mn(2+)</name>
        <dbReference type="ChEBI" id="CHEBI:29035"/>
    </cofactor>
</comment>
<keyword evidence="11 13" id="KW-0808">Transferase</keyword>
<keyword evidence="3 11" id="KW-0812">Transmembrane</keyword>
<accession>A0A812B9H3</accession>
<feature type="transmembrane region" description="Helical" evidence="11">
    <location>
        <begin position="602"/>
        <end position="622"/>
    </location>
</feature>
<protein>
    <recommendedName>
        <fullName evidence="11">Polypeptide N-acetylgalactosaminyltransferase</fullName>
        <ecNumber evidence="11">2.4.1.-</ecNumber>
    </recommendedName>
    <alternativeName>
        <fullName evidence="11">Protein-UDP acetylgalactosaminyltransferase</fullName>
    </alternativeName>
</protein>
<dbReference type="Proteomes" id="UP000597762">
    <property type="component" value="Unassembled WGS sequence"/>
</dbReference>
<comment type="pathway">
    <text evidence="11">Protein modification; protein glycosylation.</text>
</comment>
<dbReference type="InterPro" id="IPR001173">
    <property type="entry name" value="Glyco_trans_2-like"/>
</dbReference>
<comment type="caution">
    <text evidence="11">Lacks conserved residue(s) required for the propagation of feature annotation.</text>
</comment>
<dbReference type="EMBL" id="CAHIKZ030000426">
    <property type="protein sequence ID" value="CAE1173711.1"/>
    <property type="molecule type" value="Genomic_DNA"/>
</dbReference>
<evidence type="ECO:0000256" key="3">
    <source>
        <dbReference type="ARBA" id="ARBA00022692"/>
    </source>
</evidence>
<evidence type="ECO:0000313" key="13">
    <source>
        <dbReference type="EMBL" id="CAE1173711.1"/>
    </source>
</evidence>
<sequence>MTKNLESDYGENVFKALMQIGPLLPLVLHHTTYRHSTLEEISRSDSENAASSCDLTKILDCRLCLCRDGTFCHPTSERSRKDLINKGNVAVVLGKKEKYDWHNYKLIEEDIARKGPGEQGAAVILTPEEEKQKDVLYKTNGFNAFVSDKISLQRSLKDIRHPDCAHKKYLYHLPNASVVVPFHNEHWSTLLRTVYSVLNRSPKHLIHEVILVDDFSTKEHCKVQLDKYVNTYFTNVKVIRAKQREGLIRTRLLGAKVATGQVLIFLDSHVEANVNWLPPLLEPIAENWKTVVCPFIDVIDYETFAYRAQDEGARGAFDWEMFYKRLPLLQSDLQHPADPFKSPVMAGGLFAIDRNWFWELGGYDPGLDIWGGEQYELSFKIWQCGGEMVDAPCSRVGHVYRKFAPFINPGVGDFVGRNYRRVAEVWMDEYKEYLYLRRPHYRDIDPGDMTAQVEIRNRLKCKPFSWFMKEVAFDLPKFYPPVEPPNIADGEIRNKASNLCLDTRFRGPNERFQLEACIKDGQGQGEQKFELTWHKDIRPWKRSVCFDVSQTIPKAPVILYTCHGMQGNQRWKYNYETKQLYHPISQQCLDCDHGRLSFFHTYFFSFLNFHLFFYFMILFSLISSFFTYFFSLSILLFFYHFPFISLLLHGFS</sequence>
<dbReference type="PROSITE" id="PS50231">
    <property type="entry name" value="RICIN_B_LECTIN"/>
    <property type="match status" value="1"/>
</dbReference>
<dbReference type="InterPro" id="IPR035992">
    <property type="entry name" value="Ricin_B-like_lectins"/>
</dbReference>
<keyword evidence="4 11" id="KW-0430">Lectin</keyword>
<keyword evidence="7 11" id="KW-0333">Golgi apparatus</keyword>
<organism evidence="13 14">
    <name type="scientific">Acanthosepion pharaonis</name>
    <name type="common">Pharaoh cuttlefish</name>
    <name type="synonym">Sepia pharaonis</name>
    <dbReference type="NCBI Taxonomy" id="158019"/>
    <lineage>
        <taxon>Eukaryota</taxon>
        <taxon>Metazoa</taxon>
        <taxon>Spiralia</taxon>
        <taxon>Lophotrochozoa</taxon>
        <taxon>Mollusca</taxon>
        <taxon>Cephalopoda</taxon>
        <taxon>Coleoidea</taxon>
        <taxon>Decapodiformes</taxon>
        <taxon>Sepiida</taxon>
        <taxon>Sepiina</taxon>
        <taxon>Sepiidae</taxon>
        <taxon>Acanthosepion</taxon>
    </lineage>
</organism>
<feature type="domain" description="Ricin B lectin" evidence="12">
    <location>
        <begin position="486"/>
        <end position="614"/>
    </location>
</feature>
<feature type="transmembrane region" description="Helical" evidence="11">
    <location>
        <begin position="628"/>
        <end position="648"/>
    </location>
</feature>
<reference evidence="13" key="1">
    <citation type="submission" date="2021-01" db="EMBL/GenBank/DDBJ databases">
        <authorList>
            <person name="Li R."/>
            <person name="Bekaert M."/>
        </authorList>
    </citation>
    <scope>NUCLEOTIDE SEQUENCE</scope>
    <source>
        <strain evidence="13">Farmed</strain>
    </source>
</reference>